<comment type="caution">
    <text evidence="7">The sequence shown here is derived from an EMBL/GenBank/DDBJ whole genome shotgun (WGS) entry which is preliminary data.</text>
</comment>
<accession>A0AAN8KBP1</accession>
<evidence type="ECO:0000313" key="8">
    <source>
        <dbReference type="Proteomes" id="UP001347796"/>
    </source>
</evidence>
<feature type="transmembrane region" description="Helical" evidence="6">
    <location>
        <begin position="197"/>
        <end position="219"/>
    </location>
</feature>
<protein>
    <recommendedName>
        <fullName evidence="9">Gustatory receptor</fullName>
    </recommendedName>
</protein>
<dbReference type="PANTHER" id="PTHR21421:SF29">
    <property type="entry name" value="GUSTATORY RECEPTOR 5A FOR TREHALOSE-RELATED"/>
    <property type="match status" value="1"/>
</dbReference>
<keyword evidence="8" id="KW-1185">Reference proteome</keyword>
<keyword evidence="2 6" id="KW-0812">Transmembrane</keyword>
<dbReference type="Pfam" id="PF08395">
    <property type="entry name" value="7tm_7"/>
    <property type="match status" value="1"/>
</dbReference>
<evidence type="ECO:0000256" key="5">
    <source>
        <dbReference type="ARBA" id="ARBA00023170"/>
    </source>
</evidence>
<dbReference type="GO" id="GO:0038023">
    <property type="term" value="F:signaling receptor activity"/>
    <property type="evidence" value="ECO:0007669"/>
    <property type="project" value="UniProtKB-ARBA"/>
</dbReference>
<gene>
    <name evidence="7" type="ORF">SNE40_003663</name>
</gene>
<dbReference type="Proteomes" id="UP001347796">
    <property type="component" value="Unassembled WGS sequence"/>
</dbReference>
<dbReference type="EMBL" id="JAZGQO010000002">
    <property type="protein sequence ID" value="KAK6192132.1"/>
    <property type="molecule type" value="Genomic_DNA"/>
</dbReference>
<comment type="subcellular location">
    <subcellularLocation>
        <location evidence="1">Membrane</location>
        <topology evidence="1">Multi-pass membrane protein</topology>
    </subcellularLocation>
</comment>
<dbReference type="GO" id="GO:0051606">
    <property type="term" value="P:detection of stimulus"/>
    <property type="evidence" value="ECO:0007669"/>
    <property type="project" value="UniProtKB-ARBA"/>
</dbReference>
<feature type="transmembrane region" description="Helical" evidence="6">
    <location>
        <begin position="301"/>
        <end position="325"/>
    </location>
</feature>
<dbReference type="GO" id="GO:0050909">
    <property type="term" value="P:sensory perception of taste"/>
    <property type="evidence" value="ECO:0007669"/>
    <property type="project" value="InterPro"/>
</dbReference>
<reference evidence="7 8" key="1">
    <citation type="submission" date="2024-01" db="EMBL/GenBank/DDBJ databases">
        <title>The genome of the rayed Mediterranean limpet Patella caerulea (Linnaeus, 1758).</title>
        <authorList>
            <person name="Anh-Thu Weber A."/>
            <person name="Halstead-Nussloch G."/>
        </authorList>
    </citation>
    <scope>NUCLEOTIDE SEQUENCE [LARGE SCALE GENOMIC DNA]</scope>
    <source>
        <strain evidence="7">AATW-2023a</strain>
        <tissue evidence="7">Whole specimen</tissue>
    </source>
</reference>
<evidence type="ECO:0000256" key="4">
    <source>
        <dbReference type="ARBA" id="ARBA00023136"/>
    </source>
</evidence>
<feature type="transmembrane region" description="Helical" evidence="6">
    <location>
        <begin position="269"/>
        <end position="289"/>
    </location>
</feature>
<proteinExistence type="predicted"/>
<feature type="transmembrane region" description="Helical" evidence="6">
    <location>
        <begin position="51"/>
        <end position="73"/>
    </location>
</feature>
<sequence>MPSTTHVKELKQEIHTDFKHLFRPLQQIAKWTGLHSVQIEKESRFYTVKRVLHWIKLLIVYFVIVSAPFKFLYVLLYNDSGNDGWIIPILAVFVFFVASTYVTVVSYFSVSKYFSSFCESLNEHQRLYGNIQINLFMKICCKWANWIVVFVAVIPSTLYGFISFHFQDDLIDVFRPLSFNGVLNTVLTLSYASSNSFFLIAHQVTLNMFFILTFTLFLMQFSQLNERLETSLAKNFSPSHQEKTIETIRQEYSSLLACFEISNSIIRHYLFALYAMCIPIVCFLLYGWLRGKLTRGESLALTALAMFVIIFVLLHTIIGAIFSIMAHSPMNVLMKVDIQSITDKAVHSVSLFVSRLNGPTIGYHVYNLFTLDTNTALGLTGTLLTYGIVMLQFSESGSSGINACNNNTST</sequence>
<dbReference type="PANTHER" id="PTHR21421">
    <property type="entry name" value="GUSTATORY RECEPTOR"/>
    <property type="match status" value="1"/>
</dbReference>
<dbReference type="AlphaFoldDB" id="A0AAN8KBP1"/>
<evidence type="ECO:0000313" key="7">
    <source>
        <dbReference type="EMBL" id="KAK6192132.1"/>
    </source>
</evidence>
<keyword evidence="4 6" id="KW-0472">Membrane</keyword>
<feature type="transmembrane region" description="Helical" evidence="6">
    <location>
        <begin position="85"/>
        <end position="108"/>
    </location>
</feature>
<organism evidence="7 8">
    <name type="scientific">Patella caerulea</name>
    <name type="common">Rayed Mediterranean limpet</name>
    <dbReference type="NCBI Taxonomy" id="87958"/>
    <lineage>
        <taxon>Eukaryota</taxon>
        <taxon>Metazoa</taxon>
        <taxon>Spiralia</taxon>
        <taxon>Lophotrochozoa</taxon>
        <taxon>Mollusca</taxon>
        <taxon>Gastropoda</taxon>
        <taxon>Patellogastropoda</taxon>
        <taxon>Patelloidea</taxon>
        <taxon>Patellidae</taxon>
        <taxon>Patella</taxon>
    </lineage>
</organism>
<evidence type="ECO:0000256" key="6">
    <source>
        <dbReference type="SAM" id="Phobius"/>
    </source>
</evidence>
<name>A0AAN8KBP1_PATCE</name>
<feature type="transmembrane region" description="Helical" evidence="6">
    <location>
        <begin position="143"/>
        <end position="166"/>
    </location>
</feature>
<dbReference type="InterPro" id="IPR013604">
    <property type="entry name" value="7TM_chemorcpt"/>
</dbReference>
<evidence type="ECO:0000256" key="3">
    <source>
        <dbReference type="ARBA" id="ARBA00022989"/>
    </source>
</evidence>
<dbReference type="GO" id="GO:0016020">
    <property type="term" value="C:membrane"/>
    <property type="evidence" value="ECO:0007669"/>
    <property type="project" value="UniProtKB-SubCell"/>
</dbReference>
<evidence type="ECO:0008006" key="9">
    <source>
        <dbReference type="Google" id="ProtNLM"/>
    </source>
</evidence>
<evidence type="ECO:0000256" key="2">
    <source>
        <dbReference type="ARBA" id="ARBA00022692"/>
    </source>
</evidence>
<evidence type="ECO:0000256" key="1">
    <source>
        <dbReference type="ARBA" id="ARBA00004141"/>
    </source>
</evidence>
<keyword evidence="5" id="KW-0675">Receptor</keyword>
<keyword evidence="3 6" id="KW-1133">Transmembrane helix</keyword>